<proteinExistence type="predicted"/>
<sequence>MRSRLPDADPIIGRPVPRLAGAFVTVATVFSALVIINLCWAGAEWTSHPHPRGVVSDPHFPDGASALLWSAYIAGPASMVLYRIYRTPVGLRVMPLCIGLFAISQAAWFAEPVVGGGSLALALSGALFGFGIPALIGLAFIAYFVRLPYGIDAKRRSSSSLVVHLAAAVAGIALGFTLYAVVVG</sequence>
<evidence type="ECO:0000313" key="2">
    <source>
        <dbReference type="EMBL" id="MBB5783412.1"/>
    </source>
</evidence>
<dbReference type="AlphaFoldDB" id="A0A7W9GGM4"/>
<evidence type="ECO:0000256" key="1">
    <source>
        <dbReference type="SAM" id="Phobius"/>
    </source>
</evidence>
<feature type="transmembrane region" description="Helical" evidence="1">
    <location>
        <begin position="161"/>
        <end position="182"/>
    </location>
</feature>
<keyword evidence="1" id="KW-0472">Membrane</keyword>
<organism evidence="2 3">
    <name type="scientific">Nonomuraea jabiensis</name>
    <dbReference type="NCBI Taxonomy" id="882448"/>
    <lineage>
        <taxon>Bacteria</taxon>
        <taxon>Bacillati</taxon>
        <taxon>Actinomycetota</taxon>
        <taxon>Actinomycetes</taxon>
        <taxon>Streptosporangiales</taxon>
        <taxon>Streptosporangiaceae</taxon>
        <taxon>Nonomuraea</taxon>
    </lineage>
</organism>
<keyword evidence="3" id="KW-1185">Reference proteome</keyword>
<gene>
    <name evidence="2" type="ORF">HD596_010168</name>
</gene>
<dbReference type="Proteomes" id="UP000579153">
    <property type="component" value="Unassembled WGS sequence"/>
</dbReference>
<keyword evidence="1" id="KW-0812">Transmembrane</keyword>
<name>A0A7W9GGM4_9ACTN</name>
<feature type="transmembrane region" description="Helical" evidence="1">
    <location>
        <begin position="63"/>
        <end position="82"/>
    </location>
</feature>
<accession>A0A7W9GGM4</accession>
<dbReference type="EMBL" id="JACHMB010000001">
    <property type="protein sequence ID" value="MBB5783412.1"/>
    <property type="molecule type" value="Genomic_DNA"/>
</dbReference>
<evidence type="ECO:0000313" key="3">
    <source>
        <dbReference type="Proteomes" id="UP000579153"/>
    </source>
</evidence>
<feature type="transmembrane region" description="Helical" evidence="1">
    <location>
        <begin position="122"/>
        <end position="149"/>
    </location>
</feature>
<reference evidence="2 3" key="1">
    <citation type="submission" date="2020-08" db="EMBL/GenBank/DDBJ databases">
        <title>Sequencing the genomes of 1000 actinobacteria strains.</title>
        <authorList>
            <person name="Klenk H.-P."/>
        </authorList>
    </citation>
    <scope>NUCLEOTIDE SEQUENCE [LARGE SCALE GENOMIC DNA]</scope>
    <source>
        <strain evidence="2 3">DSM 45507</strain>
    </source>
</reference>
<feature type="transmembrane region" description="Helical" evidence="1">
    <location>
        <begin position="89"/>
        <end position="110"/>
    </location>
</feature>
<dbReference type="RefSeq" id="WP_185076339.1">
    <property type="nucleotide sequence ID" value="NZ_JACHMB010000001.1"/>
</dbReference>
<feature type="transmembrane region" description="Helical" evidence="1">
    <location>
        <begin position="20"/>
        <end position="43"/>
    </location>
</feature>
<keyword evidence="1" id="KW-1133">Transmembrane helix</keyword>
<comment type="caution">
    <text evidence="2">The sequence shown here is derived from an EMBL/GenBank/DDBJ whole genome shotgun (WGS) entry which is preliminary data.</text>
</comment>
<protein>
    <submittedName>
        <fullName evidence="2">Uncharacterized protein</fullName>
    </submittedName>
</protein>